<dbReference type="GO" id="GO:0016020">
    <property type="term" value="C:membrane"/>
    <property type="evidence" value="ECO:0007669"/>
    <property type="project" value="UniProtKB-SubCell"/>
</dbReference>
<evidence type="ECO:0000256" key="5">
    <source>
        <dbReference type="ARBA" id="ARBA00023136"/>
    </source>
</evidence>
<evidence type="ECO:0000256" key="2">
    <source>
        <dbReference type="ARBA" id="ARBA00022448"/>
    </source>
</evidence>
<feature type="domain" description="Amino acid permease/ SLC12A" evidence="7">
    <location>
        <begin position="32"/>
        <end position="495"/>
    </location>
</feature>
<keyword evidence="3 6" id="KW-0812">Transmembrane</keyword>
<gene>
    <name evidence="8" type="ORF">K461DRAFT_220552</name>
</gene>
<evidence type="ECO:0000259" key="7">
    <source>
        <dbReference type="Pfam" id="PF00324"/>
    </source>
</evidence>
<evidence type="ECO:0000256" key="3">
    <source>
        <dbReference type="ARBA" id="ARBA00022692"/>
    </source>
</evidence>
<evidence type="ECO:0000313" key="9">
    <source>
        <dbReference type="Proteomes" id="UP000799439"/>
    </source>
</evidence>
<dbReference type="Pfam" id="PF00324">
    <property type="entry name" value="AA_permease"/>
    <property type="match status" value="1"/>
</dbReference>
<reference evidence="8" key="1">
    <citation type="journal article" date="2020" name="Stud. Mycol.">
        <title>101 Dothideomycetes genomes: a test case for predicting lifestyles and emergence of pathogens.</title>
        <authorList>
            <person name="Haridas S."/>
            <person name="Albert R."/>
            <person name="Binder M."/>
            <person name="Bloem J."/>
            <person name="Labutti K."/>
            <person name="Salamov A."/>
            <person name="Andreopoulos B."/>
            <person name="Baker S."/>
            <person name="Barry K."/>
            <person name="Bills G."/>
            <person name="Bluhm B."/>
            <person name="Cannon C."/>
            <person name="Castanera R."/>
            <person name="Culley D."/>
            <person name="Daum C."/>
            <person name="Ezra D."/>
            <person name="Gonzalez J."/>
            <person name="Henrissat B."/>
            <person name="Kuo A."/>
            <person name="Liang C."/>
            <person name="Lipzen A."/>
            <person name="Lutzoni F."/>
            <person name="Magnuson J."/>
            <person name="Mondo S."/>
            <person name="Nolan M."/>
            <person name="Ohm R."/>
            <person name="Pangilinan J."/>
            <person name="Park H.-J."/>
            <person name="Ramirez L."/>
            <person name="Alfaro M."/>
            <person name="Sun H."/>
            <person name="Tritt A."/>
            <person name="Yoshinaga Y."/>
            <person name="Zwiers L.-H."/>
            <person name="Turgeon B."/>
            <person name="Goodwin S."/>
            <person name="Spatafora J."/>
            <person name="Crous P."/>
            <person name="Grigoriev I."/>
        </authorList>
    </citation>
    <scope>NUCLEOTIDE SEQUENCE</scope>
    <source>
        <strain evidence="8">CBS 260.36</strain>
    </source>
</reference>
<feature type="transmembrane region" description="Helical" evidence="6">
    <location>
        <begin position="223"/>
        <end position="245"/>
    </location>
</feature>
<sequence length="533" mass="58243">MGHEVHPTNSNILGATHELDRQGTHRGLKTRHAQMIAIGGTIGTGLFVGSGQGLSIGGPLFLVLSYLTLTVLVYGIVGQTTELSSYLPIRGASVAYYATRYVSRSLGFALGWMYWYVFAITVPAEITATSLVINYWHNHVPIAVWITITFVVILALNLVPVRLYGEAEFWFASLKVFGIIGMIIMALVIICGGAPDEGALGFHYWNHPGPINQYIVPGSGGRLAAFVACICFSTFAFAFAPELLVVTGGEMQSPRRNLPRAGRTYFIRLILFYVLGVIAISCIVSSDNSDLLNGKSGAGSSPWAIAAREAGIKGLDSVINAVIVTSAWSAGNSYLYLSTRALYSMALVGNAPKVFTRCSRSGIPIYALGVSASISLLAYLNCASTGAVVFNWFVNIINTGAFESWFCISIIYLRFRKATFYHNITDLPFRSRLQPYLSWVCMVTFLLLMLLQGFPVFLRGQWNTSSFLTAYLGIPIFLALYFGHKFTIGRNDPWYHAVQDIDLTSGLDDIIAQETPKPVARGLLEKVKAILVD</sequence>
<feature type="transmembrane region" description="Helical" evidence="6">
    <location>
        <begin position="464"/>
        <end position="483"/>
    </location>
</feature>
<dbReference type="FunFam" id="1.20.1740.10:FF:000001">
    <property type="entry name" value="Amino acid permease"/>
    <property type="match status" value="1"/>
</dbReference>
<feature type="transmembrane region" description="Helical" evidence="6">
    <location>
        <begin position="60"/>
        <end position="77"/>
    </location>
</feature>
<feature type="transmembrane region" description="Helical" evidence="6">
    <location>
        <begin position="436"/>
        <end position="458"/>
    </location>
</feature>
<dbReference type="OrthoDB" id="3900342at2759"/>
<feature type="transmembrane region" description="Helical" evidence="6">
    <location>
        <begin position="392"/>
        <end position="415"/>
    </location>
</feature>
<dbReference type="PIRSF" id="PIRSF006060">
    <property type="entry name" value="AA_transporter"/>
    <property type="match status" value="1"/>
</dbReference>
<keyword evidence="4 6" id="KW-1133">Transmembrane helix</keyword>
<dbReference type="Gene3D" id="1.20.1740.10">
    <property type="entry name" value="Amino acid/polyamine transporter I"/>
    <property type="match status" value="1"/>
</dbReference>
<organism evidence="8 9">
    <name type="scientific">Myriangium duriaei CBS 260.36</name>
    <dbReference type="NCBI Taxonomy" id="1168546"/>
    <lineage>
        <taxon>Eukaryota</taxon>
        <taxon>Fungi</taxon>
        <taxon>Dikarya</taxon>
        <taxon>Ascomycota</taxon>
        <taxon>Pezizomycotina</taxon>
        <taxon>Dothideomycetes</taxon>
        <taxon>Dothideomycetidae</taxon>
        <taxon>Myriangiales</taxon>
        <taxon>Myriangiaceae</taxon>
        <taxon>Myriangium</taxon>
    </lineage>
</organism>
<dbReference type="InterPro" id="IPR004841">
    <property type="entry name" value="AA-permease/SLC12A_dom"/>
</dbReference>
<evidence type="ECO:0000256" key="6">
    <source>
        <dbReference type="SAM" id="Phobius"/>
    </source>
</evidence>
<dbReference type="InterPro" id="IPR050524">
    <property type="entry name" value="APC_YAT"/>
</dbReference>
<dbReference type="PANTHER" id="PTHR43341">
    <property type="entry name" value="AMINO ACID PERMEASE"/>
    <property type="match status" value="1"/>
</dbReference>
<feature type="transmembrane region" description="Helical" evidence="6">
    <location>
        <begin position="113"/>
        <end position="136"/>
    </location>
</feature>
<protein>
    <submittedName>
        <fullName evidence="8">AAT family amino acid transporter</fullName>
    </submittedName>
</protein>
<dbReference type="AlphaFoldDB" id="A0A9P4JAQ9"/>
<evidence type="ECO:0000256" key="1">
    <source>
        <dbReference type="ARBA" id="ARBA00004141"/>
    </source>
</evidence>
<name>A0A9P4JAQ9_9PEZI</name>
<keyword evidence="5 6" id="KW-0472">Membrane</keyword>
<dbReference type="PANTHER" id="PTHR43341:SF38">
    <property type="entry name" value="PROLINE TRANSPORTER (EUROFUNG)"/>
    <property type="match status" value="1"/>
</dbReference>
<feature type="transmembrane region" description="Helical" evidence="6">
    <location>
        <begin position="265"/>
        <end position="286"/>
    </location>
</feature>
<comment type="subcellular location">
    <subcellularLocation>
        <location evidence="1">Membrane</location>
        <topology evidence="1">Multi-pass membrane protein</topology>
    </subcellularLocation>
</comment>
<feature type="transmembrane region" description="Helical" evidence="6">
    <location>
        <begin position="363"/>
        <end position="380"/>
    </location>
</feature>
<evidence type="ECO:0000313" key="8">
    <source>
        <dbReference type="EMBL" id="KAF2156542.1"/>
    </source>
</evidence>
<keyword evidence="2" id="KW-0813">Transport</keyword>
<accession>A0A9P4JAQ9</accession>
<evidence type="ECO:0000256" key="4">
    <source>
        <dbReference type="ARBA" id="ARBA00022989"/>
    </source>
</evidence>
<proteinExistence type="predicted"/>
<dbReference type="EMBL" id="ML996081">
    <property type="protein sequence ID" value="KAF2156542.1"/>
    <property type="molecule type" value="Genomic_DNA"/>
</dbReference>
<keyword evidence="9" id="KW-1185">Reference proteome</keyword>
<dbReference type="GO" id="GO:0015171">
    <property type="term" value="F:amino acid transmembrane transporter activity"/>
    <property type="evidence" value="ECO:0007669"/>
    <property type="project" value="TreeGrafter"/>
</dbReference>
<feature type="transmembrane region" description="Helical" evidence="6">
    <location>
        <begin position="176"/>
        <end position="195"/>
    </location>
</feature>
<dbReference type="Proteomes" id="UP000799439">
    <property type="component" value="Unassembled WGS sequence"/>
</dbReference>
<feature type="transmembrane region" description="Helical" evidence="6">
    <location>
        <begin position="142"/>
        <end position="164"/>
    </location>
</feature>
<comment type="caution">
    <text evidence="8">The sequence shown here is derived from an EMBL/GenBank/DDBJ whole genome shotgun (WGS) entry which is preliminary data.</text>
</comment>